<organism evidence="2 4">
    <name type="scientific">Hungatella hathewayi</name>
    <dbReference type="NCBI Taxonomy" id="154046"/>
    <lineage>
        <taxon>Bacteria</taxon>
        <taxon>Bacillati</taxon>
        <taxon>Bacillota</taxon>
        <taxon>Clostridia</taxon>
        <taxon>Lachnospirales</taxon>
        <taxon>Lachnospiraceae</taxon>
        <taxon>Hungatella</taxon>
    </lineage>
</organism>
<accession>A0A374P2J8</accession>
<dbReference type="NCBIfam" id="TIGR03976">
    <property type="entry name" value="chp_LLNDYxLRE"/>
    <property type="match status" value="1"/>
</dbReference>
<dbReference type="Proteomes" id="UP000263014">
    <property type="component" value="Unassembled WGS sequence"/>
</dbReference>
<dbReference type="RefSeq" id="WP_002603068.1">
    <property type="nucleotide sequence ID" value="NZ_QSON01000015.1"/>
</dbReference>
<dbReference type="AlphaFoldDB" id="A0A374P2J8"/>
<evidence type="ECO:0000313" key="3">
    <source>
        <dbReference type="Proteomes" id="UP000261023"/>
    </source>
</evidence>
<name>A0A374P2J8_9FIRM</name>
<evidence type="ECO:0000313" key="1">
    <source>
        <dbReference type="EMBL" id="RGD71619.1"/>
    </source>
</evidence>
<dbReference type="EMBL" id="QTJW01000003">
    <property type="protein sequence ID" value="RGD71619.1"/>
    <property type="molecule type" value="Genomic_DNA"/>
</dbReference>
<dbReference type="OrthoDB" id="2003964at2"/>
<dbReference type="Proteomes" id="UP000261023">
    <property type="component" value="Unassembled WGS sequence"/>
</dbReference>
<reference evidence="3 4" key="1">
    <citation type="submission" date="2018-08" db="EMBL/GenBank/DDBJ databases">
        <title>A genome reference for cultivated species of the human gut microbiota.</title>
        <authorList>
            <person name="Zou Y."/>
            <person name="Xue W."/>
            <person name="Luo G."/>
        </authorList>
    </citation>
    <scope>NUCLEOTIDE SEQUENCE [LARGE SCALE GENOMIC DNA]</scope>
    <source>
        <strain evidence="1 3">AF19-13AC</strain>
        <strain evidence="2 4">TM09-12</strain>
    </source>
</reference>
<dbReference type="InterPro" id="IPR049918">
    <property type="entry name" value="HxsD-rel"/>
</dbReference>
<sequence>MKKYNIILNRSVYPKEALLKAAYAFINECYIHLEQDDTHYEISLTAKEDGDLADTLPAEFENELLAQTVRHQVYCQTHTVREILMARAMASTMIMDGDPTEMIAEEDACSNEELESILEDWFDHEA</sequence>
<comment type="caution">
    <text evidence="2">The sequence shown here is derived from an EMBL/GenBank/DDBJ whole genome shotgun (WGS) entry which is preliminary data.</text>
</comment>
<gene>
    <name evidence="2" type="primary">hxsD</name>
    <name evidence="1" type="ORF">DWX31_04880</name>
    <name evidence="2" type="ORF">DXD79_24925</name>
</gene>
<proteinExistence type="predicted"/>
<evidence type="ECO:0000313" key="2">
    <source>
        <dbReference type="EMBL" id="RGI98785.1"/>
    </source>
</evidence>
<evidence type="ECO:0000313" key="4">
    <source>
        <dbReference type="Proteomes" id="UP000263014"/>
    </source>
</evidence>
<dbReference type="InterPro" id="IPR023974">
    <property type="entry name" value="HxsD"/>
</dbReference>
<dbReference type="NCBIfam" id="NF038315">
    <property type="entry name" value="HxsD_rel"/>
    <property type="match status" value="1"/>
</dbReference>
<dbReference type="EMBL" id="QSON01000015">
    <property type="protein sequence ID" value="RGI98785.1"/>
    <property type="molecule type" value="Genomic_DNA"/>
</dbReference>
<protein>
    <submittedName>
        <fullName evidence="2">His-Xaa-Ser system protein HxsD</fullName>
    </submittedName>
</protein>